<dbReference type="Pfam" id="PF14322">
    <property type="entry name" value="SusD-like_3"/>
    <property type="match status" value="1"/>
</dbReference>
<evidence type="ECO:0000256" key="4">
    <source>
        <dbReference type="ARBA" id="ARBA00023136"/>
    </source>
</evidence>
<dbReference type="Pfam" id="PF07980">
    <property type="entry name" value="SusD_RagB"/>
    <property type="match status" value="1"/>
</dbReference>
<evidence type="ECO:0008006" key="10">
    <source>
        <dbReference type="Google" id="ProtNLM"/>
    </source>
</evidence>
<evidence type="ECO:0000259" key="6">
    <source>
        <dbReference type="Pfam" id="PF07980"/>
    </source>
</evidence>
<keyword evidence="9" id="KW-1185">Reference proteome</keyword>
<dbReference type="EMBL" id="CP023777">
    <property type="protein sequence ID" value="ATL47758.1"/>
    <property type="molecule type" value="Genomic_DNA"/>
</dbReference>
<dbReference type="GO" id="GO:0009279">
    <property type="term" value="C:cell outer membrane"/>
    <property type="evidence" value="ECO:0007669"/>
    <property type="project" value="UniProtKB-SubCell"/>
</dbReference>
<dbReference type="InterPro" id="IPR011990">
    <property type="entry name" value="TPR-like_helical_dom_sf"/>
</dbReference>
<comment type="subcellular location">
    <subcellularLocation>
        <location evidence="1">Cell outer membrane</location>
    </subcellularLocation>
</comment>
<dbReference type="Proteomes" id="UP000220133">
    <property type="component" value="Chromosome"/>
</dbReference>
<dbReference type="KEGG" id="cbae:COR50_11615"/>
<dbReference type="InterPro" id="IPR012944">
    <property type="entry name" value="SusD_RagB_dom"/>
</dbReference>
<proteinExistence type="inferred from homology"/>
<evidence type="ECO:0000259" key="7">
    <source>
        <dbReference type="Pfam" id="PF14322"/>
    </source>
</evidence>
<protein>
    <recommendedName>
        <fullName evidence="10">SusD-like N-terminal domain-containing protein</fullName>
    </recommendedName>
</protein>
<keyword evidence="4" id="KW-0472">Membrane</keyword>
<keyword evidence="5" id="KW-0998">Cell outer membrane</keyword>
<evidence type="ECO:0000313" key="9">
    <source>
        <dbReference type="Proteomes" id="UP000220133"/>
    </source>
</evidence>
<evidence type="ECO:0000256" key="3">
    <source>
        <dbReference type="ARBA" id="ARBA00022729"/>
    </source>
</evidence>
<dbReference type="OrthoDB" id="1097962at2"/>
<feature type="domain" description="SusD-like N-terminal" evidence="7">
    <location>
        <begin position="24"/>
        <end position="240"/>
    </location>
</feature>
<dbReference type="AlphaFoldDB" id="A0A291QUW4"/>
<evidence type="ECO:0000256" key="5">
    <source>
        <dbReference type="ARBA" id="ARBA00023237"/>
    </source>
</evidence>
<evidence type="ECO:0000256" key="1">
    <source>
        <dbReference type="ARBA" id="ARBA00004442"/>
    </source>
</evidence>
<accession>A0A291QUW4</accession>
<dbReference type="PROSITE" id="PS51257">
    <property type="entry name" value="PROKAR_LIPOPROTEIN"/>
    <property type="match status" value="1"/>
</dbReference>
<dbReference type="InterPro" id="IPR033985">
    <property type="entry name" value="SusD-like_N"/>
</dbReference>
<dbReference type="RefSeq" id="WP_098194135.1">
    <property type="nucleotide sequence ID" value="NZ_CP023777.1"/>
</dbReference>
<sequence>MLRIRPIYIYVICLVCLSTAGCKKWLEVKPDDTFTEEMIYKTEAGTKDALNGILLKISSGSLYGMNLTGVYLDLLAQRYRVTNDASPYYSFYTLDLSQSTAKNVLQSFWEQMYQGVANTNRFLQMTEQYKANYSEQFYQQAKGEVHAIRALLYFDLLRMWGPVYDGDDSTAASIPVYSTITHVYPDYAPANEVMDFIVADLDSAIAYMANDPIIESNYDDDNNMRLNYYAAKALKARVLLYRGDKAGAYSMAKEVMQVQDKFPWVLRLNIASNRTNPDRIFGTEVLFGVYNRNLYDAYKGVFLSTLNEGSLLAAGPDFLNTVYESLLGDFRYGDTWLQASDGVSYRTFFKYAPVSDAAHYKFNYTVPVIRMSEMYLIAAETAPDPAEGLSYINEIRLHRGLDTEISDPAQLTNEIRKSYIKEFYGEGQLWFFYKRTKATSMISPAGNRAISLGKYVFDYPDSETQQR</sequence>
<keyword evidence="3" id="KW-0732">Signal</keyword>
<evidence type="ECO:0000313" key="8">
    <source>
        <dbReference type="EMBL" id="ATL47758.1"/>
    </source>
</evidence>
<feature type="domain" description="RagB/SusD" evidence="6">
    <location>
        <begin position="341"/>
        <end position="439"/>
    </location>
</feature>
<dbReference type="SUPFAM" id="SSF48452">
    <property type="entry name" value="TPR-like"/>
    <property type="match status" value="1"/>
</dbReference>
<evidence type="ECO:0000256" key="2">
    <source>
        <dbReference type="ARBA" id="ARBA00006275"/>
    </source>
</evidence>
<name>A0A291QUW4_9BACT</name>
<organism evidence="8 9">
    <name type="scientific">Chitinophaga caeni</name>
    <dbReference type="NCBI Taxonomy" id="2029983"/>
    <lineage>
        <taxon>Bacteria</taxon>
        <taxon>Pseudomonadati</taxon>
        <taxon>Bacteroidota</taxon>
        <taxon>Chitinophagia</taxon>
        <taxon>Chitinophagales</taxon>
        <taxon>Chitinophagaceae</taxon>
        <taxon>Chitinophaga</taxon>
    </lineage>
</organism>
<comment type="similarity">
    <text evidence="2">Belongs to the SusD family.</text>
</comment>
<dbReference type="Gene3D" id="1.25.40.390">
    <property type="match status" value="1"/>
</dbReference>
<reference evidence="8 9" key="1">
    <citation type="submission" date="2017-10" db="EMBL/GenBank/DDBJ databases">
        <title>Paenichitinophaga pekingensis gen. nov., sp. nov., isolated from activated sludge.</title>
        <authorList>
            <person name="Jin D."/>
            <person name="Kong X."/>
            <person name="Deng Y."/>
            <person name="Bai Z."/>
        </authorList>
    </citation>
    <scope>NUCLEOTIDE SEQUENCE [LARGE SCALE GENOMIC DNA]</scope>
    <source>
        <strain evidence="8 9">13</strain>
    </source>
</reference>
<gene>
    <name evidence="8" type="ORF">COR50_11615</name>
</gene>